<dbReference type="EMBL" id="ONZQ02000017">
    <property type="protein sequence ID" value="SPO06781.1"/>
    <property type="molecule type" value="Genomic_DNA"/>
</dbReference>
<sequence length="224" mass="24947">MSNCGSPQKRDRFLAYLSKIAPVTLETEIQCPAYAWFRSAEDNDTVPHHWLRGFEVYETPEANTVTHRASAPYKAFRAAVREESLLERPSDLSFWRPTGVGFLGRPGTINLMKEEGTGPGLQYAVVHELVPAAGMKGQALAELRKVADLAENSPSAASFWVLHRGDGDKDGSLYVFGLFTTRMVAEKFETGESRGVWERLEDMCESTRRTTWVECGIGFIGRPA</sequence>
<accession>A0AAE8SZC3</accession>
<evidence type="ECO:0008006" key="3">
    <source>
        <dbReference type="Google" id="ProtNLM"/>
    </source>
</evidence>
<comment type="caution">
    <text evidence="1">The sequence shown here is derived from an EMBL/GenBank/DDBJ whole genome shotgun (WGS) entry which is preliminary data.</text>
</comment>
<name>A0AAE8SZC3_9PEZI</name>
<dbReference type="SUPFAM" id="SSF54909">
    <property type="entry name" value="Dimeric alpha+beta barrel"/>
    <property type="match status" value="1"/>
</dbReference>
<keyword evidence="2" id="KW-1185">Reference proteome</keyword>
<organism evidence="1 2">
    <name type="scientific">Cephalotrichum gorgonifer</name>
    <dbReference type="NCBI Taxonomy" id="2041049"/>
    <lineage>
        <taxon>Eukaryota</taxon>
        <taxon>Fungi</taxon>
        <taxon>Dikarya</taxon>
        <taxon>Ascomycota</taxon>
        <taxon>Pezizomycotina</taxon>
        <taxon>Sordariomycetes</taxon>
        <taxon>Hypocreomycetidae</taxon>
        <taxon>Microascales</taxon>
        <taxon>Microascaceae</taxon>
        <taxon>Cephalotrichum</taxon>
    </lineage>
</organism>
<proteinExistence type="predicted"/>
<dbReference type="Proteomes" id="UP001187682">
    <property type="component" value="Unassembled WGS sequence"/>
</dbReference>
<evidence type="ECO:0000313" key="1">
    <source>
        <dbReference type="EMBL" id="SPO06781.1"/>
    </source>
</evidence>
<dbReference type="AlphaFoldDB" id="A0AAE8SZC3"/>
<protein>
    <recommendedName>
        <fullName evidence="3">ABM domain-containing protein</fullName>
    </recommendedName>
</protein>
<dbReference type="InterPro" id="IPR011008">
    <property type="entry name" value="Dimeric_a/b-barrel"/>
</dbReference>
<reference evidence="1" key="1">
    <citation type="submission" date="2018-03" db="EMBL/GenBank/DDBJ databases">
        <authorList>
            <person name="Guldener U."/>
        </authorList>
    </citation>
    <scope>NUCLEOTIDE SEQUENCE</scope>
</reference>
<evidence type="ECO:0000313" key="2">
    <source>
        <dbReference type="Proteomes" id="UP001187682"/>
    </source>
</evidence>
<dbReference type="Gene3D" id="3.30.70.100">
    <property type="match status" value="1"/>
</dbReference>
<gene>
    <name evidence="1" type="ORF">DNG_09475</name>
</gene>